<reference evidence="22 23" key="1">
    <citation type="submission" date="2018-08" db="EMBL/GenBank/DDBJ databases">
        <title>A genome reference for cultivated species of the human gut microbiota.</title>
        <authorList>
            <person name="Zou Y."/>
            <person name="Xue W."/>
            <person name="Luo G."/>
        </authorList>
    </citation>
    <scope>NUCLEOTIDE SEQUENCE [LARGE SCALE GENOMIC DNA]</scope>
    <source>
        <strain evidence="21 23">AF26-4BH</strain>
        <strain evidence="20 22">TF05-5AC</strain>
    </source>
</reference>
<evidence type="ECO:0000313" key="22">
    <source>
        <dbReference type="Proteomes" id="UP000260812"/>
    </source>
</evidence>
<dbReference type="EC" id="2.7.8.26" evidence="5 19"/>
<feature type="transmembrane region" description="Helical" evidence="19">
    <location>
        <begin position="177"/>
        <end position="195"/>
    </location>
</feature>
<keyword evidence="12 19" id="KW-1133">Transmembrane helix</keyword>
<evidence type="ECO:0000256" key="4">
    <source>
        <dbReference type="ARBA" id="ARBA00010561"/>
    </source>
</evidence>
<keyword evidence="13 19" id="KW-0472">Membrane</keyword>
<dbReference type="GeneID" id="97989913"/>
<organism evidence="21 23">
    <name type="scientific">Eisenbergiella massiliensis</name>
    <dbReference type="NCBI Taxonomy" id="1720294"/>
    <lineage>
        <taxon>Bacteria</taxon>
        <taxon>Bacillati</taxon>
        <taxon>Bacillota</taxon>
        <taxon>Clostridia</taxon>
        <taxon>Lachnospirales</taxon>
        <taxon>Lachnospiraceae</taxon>
        <taxon>Eisenbergiella</taxon>
    </lineage>
</organism>
<evidence type="ECO:0000256" key="14">
    <source>
        <dbReference type="ARBA" id="ARBA00025228"/>
    </source>
</evidence>
<feature type="transmembrane region" description="Helical" evidence="19">
    <location>
        <begin position="136"/>
        <end position="157"/>
    </location>
</feature>
<evidence type="ECO:0000256" key="2">
    <source>
        <dbReference type="ARBA" id="ARBA00004651"/>
    </source>
</evidence>
<evidence type="ECO:0000256" key="1">
    <source>
        <dbReference type="ARBA" id="ARBA00001946"/>
    </source>
</evidence>
<evidence type="ECO:0000256" key="3">
    <source>
        <dbReference type="ARBA" id="ARBA00004663"/>
    </source>
</evidence>
<name>A0A3E3IQG3_9FIRM</name>
<dbReference type="EMBL" id="QVLU01000017">
    <property type="protein sequence ID" value="RGE69294.1"/>
    <property type="molecule type" value="Genomic_DNA"/>
</dbReference>
<comment type="pathway">
    <text evidence="3 19">Cofactor biosynthesis; adenosylcobalamin biosynthesis; adenosylcobalamin from cob(II)yrinate a,c-diamide: step 7/7.</text>
</comment>
<evidence type="ECO:0000256" key="12">
    <source>
        <dbReference type="ARBA" id="ARBA00022989"/>
    </source>
</evidence>
<comment type="function">
    <text evidence="14 19">Joins adenosylcobinamide-GDP and alpha-ribazole to generate adenosylcobalamin (Ado-cobalamin). Also synthesizes adenosylcobalamin 5'-phosphate from adenosylcobinamide-GDP and alpha-ribazole 5'-phosphate.</text>
</comment>
<dbReference type="EMBL" id="QVLV01000026">
    <property type="protein sequence ID" value="RGE56352.1"/>
    <property type="molecule type" value="Genomic_DNA"/>
</dbReference>
<comment type="catalytic activity">
    <reaction evidence="17 19">
        <text>alpha-ribazole + adenosylcob(III)inamide-GDP = adenosylcob(III)alamin + GMP + H(+)</text>
        <dbReference type="Rhea" id="RHEA:16049"/>
        <dbReference type="ChEBI" id="CHEBI:10329"/>
        <dbReference type="ChEBI" id="CHEBI:15378"/>
        <dbReference type="ChEBI" id="CHEBI:18408"/>
        <dbReference type="ChEBI" id="CHEBI:58115"/>
        <dbReference type="ChEBI" id="CHEBI:60487"/>
        <dbReference type="EC" id="2.7.8.26"/>
    </reaction>
</comment>
<dbReference type="RefSeq" id="WP_021634618.1">
    <property type="nucleotide sequence ID" value="NZ_CALBAU010000118.1"/>
</dbReference>
<proteinExistence type="inferred from homology"/>
<evidence type="ECO:0000256" key="16">
    <source>
        <dbReference type="ARBA" id="ARBA00032853"/>
    </source>
</evidence>
<accession>A0A3E3IQG3</accession>
<dbReference type="UniPathway" id="UPA00148">
    <property type="reaction ID" value="UER00238"/>
</dbReference>
<comment type="similarity">
    <text evidence="4 19">Belongs to the CobS family.</text>
</comment>
<comment type="caution">
    <text evidence="21">The sequence shown here is derived from an EMBL/GenBank/DDBJ whole genome shotgun (WGS) entry which is preliminary data.</text>
</comment>
<keyword evidence="8 19" id="KW-0169">Cobalamin biosynthesis</keyword>
<dbReference type="HAMAP" id="MF_00719">
    <property type="entry name" value="CobS"/>
    <property type="match status" value="1"/>
</dbReference>
<evidence type="ECO:0000256" key="18">
    <source>
        <dbReference type="ARBA" id="ARBA00049504"/>
    </source>
</evidence>
<dbReference type="PANTHER" id="PTHR34148:SF1">
    <property type="entry name" value="ADENOSYLCOBINAMIDE-GDP RIBAZOLETRANSFERASE"/>
    <property type="match status" value="1"/>
</dbReference>
<dbReference type="Proteomes" id="UP000260812">
    <property type="component" value="Unassembled WGS sequence"/>
</dbReference>
<evidence type="ECO:0000256" key="11">
    <source>
        <dbReference type="ARBA" id="ARBA00022842"/>
    </source>
</evidence>
<keyword evidence="22" id="KW-1185">Reference proteome</keyword>
<dbReference type="OrthoDB" id="9794626at2"/>
<comment type="cofactor">
    <cofactor evidence="1 19">
        <name>Mg(2+)</name>
        <dbReference type="ChEBI" id="CHEBI:18420"/>
    </cofactor>
</comment>
<gene>
    <name evidence="19" type="primary">cobS</name>
    <name evidence="21" type="ORF">DWY69_18265</name>
    <name evidence="20" type="ORF">DXC51_24430</name>
</gene>
<feature type="transmembrane region" description="Helical" evidence="19">
    <location>
        <begin position="63"/>
        <end position="89"/>
    </location>
</feature>
<dbReference type="GeneID" id="86055689"/>
<comment type="subcellular location">
    <subcellularLocation>
        <location evidence="2 19">Cell membrane</location>
        <topology evidence="2 19">Multi-pass membrane protein</topology>
    </subcellularLocation>
</comment>
<dbReference type="GO" id="GO:0008818">
    <property type="term" value="F:cobalamin 5'-phosphate synthase activity"/>
    <property type="evidence" value="ECO:0007669"/>
    <property type="project" value="UniProtKB-UniRule"/>
</dbReference>
<evidence type="ECO:0000256" key="9">
    <source>
        <dbReference type="ARBA" id="ARBA00022679"/>
    </source>
</evidence>
<dbReference type="AlphaFoldDB" id="A0A3E3IQG3"/>
<keyword evidence="9 19" id="KW-0808">Transferase</keyword>
<feature type="transmembrane region" description="Helical" evidence="19">
    <location>
        <begin position="110"/>
        <end position="130"/>
    </location>
</feature>
<keyword evidence="10 19" id="KW-0812">Transmembrane</keyword>
<evidence type="ECO:0000256" key="10">
    <source>
        <dbReference type="ARBA" id="ARBA00022692"/>
    </source>
</evidence>
<dbReference type="GO" id="GO:0009236">
    <property type="term" value="P:cobalamin biosynthetic process"/>
    <property type="evidence" value="ECO:0007669"/>
    <property type="project" value="UniProtKB-UniRule"/>
</dbReference>
<feature type="transmembrane region" description="Helical" evidence="19">
    <location>
        <begin position="231"/>
        <end position="251"/>
    </location>
</feature>
<dbReference type="Proteomes" id="UP000261166">
    <property type="component" value="Unassembled WGS sequence"/>
</dbReference>
<dbReference type="InterPro" id="IPR003805">
    <property type="entry name" value="CobS"/>
</dbReference>
<evidence type="ECO:0000256" key="15">
    <source>
        <dbReference type="ARBA" id="ARBA00032605"/>
    </source>
</evidence>
<evidence type="ECO:0000256" key="5">
    <source>
        <dbReference type="ARBA" id="ARBA00013200"/>
    </source>
</evidence>
<dbReference type="PANTHER" id="PTHR34148">
    <property type="entry name" value="ADENOSYLCOBINAMIDE-GDP RIBAZOLETRANSFERASE"/>
    <property type="match status" value="1"/>
</dbReference>
<evidence type="ECO:0000313" key="21">
    <source>
        <dbReference type="EMBL" id="RGE69294.1"/>
    </source>
</evidence>
<dbReference type="GO" id="GO:0005886">
    <property type="term" value="C:plasma membrane"/>
    <property type="evidence" value="ECO:0007669"/>
    <property type="project" value="UniProtKB-SubCell"/>
</dbReference>
<evidence type="ECO:0000256" key="6">
    <source>
        <dbReference type="ARBA" id="ARBA00015850"/>
    </source>
</evidence>
<evidence type="ECO:0000256" key="13">
    <source>
        <dbReference type="ARBA" id="ARBA00023136"/>
    </source>
</evidence>
<evidence type="ECO:0000256" key="7">
    <source>
        <dbReference type="ARBA" id="ARBA00022475"/>
    </source>
</evidence>
<evidence type="ECO:0000313" key="20">
    <source>
        <dbReference type="EMBL" id="RGE56352.1"/>
    </source>
</evidence>
<protein>
    <recommendedName>
        <fullName evidence="6 19">Adenosylcobinamide-GDP ribazoletransferase</fullName>
        <ecNumber evidence="5 19">2.7.8.26</ecNumber>
    </recommendedName>
    <alternativeName>
        <fullName evidence="16 19">Cobalamin synthase</fullName>
    </alternativeName>
    <alternativeName>
        <fullName evidence="15 19">Cobalamin-5'-phosphate synthase</fullName>
    </alternativeName>
</protein>
<comment type="catalytic activity">
    <reaction evidence="18 19">
        <text>alpha-ribazole 5'-phosphate + adenosylcob(III)inamide-GDP = adenosylcob(III)alamin 5'-phosphate + GMP + H(+)</text>
        <dbReference type="Rhea" id="RHEA:23560"/>
        <dbReference type="ChEBI" id="CHEBI:15378"/>
        <dbReference type="ChEBI" id="CHEBI:57918"/>
        <dbReference type="ChEBI" id="CHEBI:58115"/>
        <dbReference type="ChEBI" id="CHEBI:60487"/>
        <dbReference type="ChEBI" id="CHEBI:60493"/>
        <dbReference type="EC" id="2.7.8.26"/>
    </reaction>
</comment>
<dbReference type="GO" id="GO:0051073">
    <property type="term" value="F:adenosylcobinamide-GDP ribazoletransferase activity"/>
    <property type="evidence" value="ECO:0007669"/>
    <property type="project" value="UniProtKB-UniRule"/>
</dbReference>
<feature type="transmembrane region" description="Helical" evidence="19">
    <location>
        <begin position="201"/>
        <end position="219"/>
    </location>
</feature>
<sequence>MKQVWNSFRLAFSMYSVVPARQVEKTKDNMKYILCFVPWVGAIIAFLITEWRIVHPYLLDYEFLRSVVCVMIPLLLSGGAYMDGFFRTVDALSSHQPRKGKLEILQDSHSGYFAIITCVSYFLIIVGLWSEMPIDGWPVVSLGFILSRSLYGLSIIWFRHSQTSKCTLYVPEGRTKLIVAAVLILYIAACAFFMLRMNLVVGIGCLAGALIAFLYYCWVAFKHFGGITEDIASFFVQVCEILIPLVALLIYRMPMDLNNYL</sequence>
<evidence type="ECO:0000256" key="8">
    <source>
        <dbReference type="ARBA" id="ARBA00022573"/>
    </source>
</evidence>
<dbReference type="Pfam" id="PF02654">
    <property type="entry name" value="CobS"/>
    <property type="match status" value="1"/>
</dbReference>
<evidence type="ECO:0000256" key="17">
    <source>
        <dbReference type="ARBA" id="ARBA00048623"/>
    </source>
</evidence>
<keyword evidence="7 19" id="KW-1003">Cell membrane</keyword>
<evidence type="ECO:0000256" key="19">
    <source>
        <dbReference type="HAMAP-Rule" id="MF_00719"/>
    </source>
</evidence>
<keyword evidence="11 19" id="KW-0460">Magnesium</keyword>
<feature type="transmembrane region" description="Helical" evidence="19">
    <location>
        <begin position="32"/>
        <end position="51"/>
    </location>
</feature>
<evidence type="ECO:0000313" key="23">
    <source>
        <dbReference type="Proteomes" id="UP000261166"/>
    </source>
</evidence>